<dbReference type="InterPro" id="IPR027417">
    <property type="entry name" value="P-loop_NTPase"/>
</dbReference>
<dbReference type="InterPro" id="IPR001650">
    <property type="entry name" value="Helicase_C-like"/>
</dbReference>
<feature type="domain" description="Helicase C-terminal" evidence="10">
    <location>
        <begin position="474"/>
        <end position="628"/>
    </location>
</feature>
<evidence type="ECO:0000313" key="11">
    <source>
        <dbReference type="EMBL" id="MEA0971534.1"/>
    </source>
</evidence>
<dbReference type="InterPro" id="IPR033454">
    <property type="entry name" value="RecG_wedge"/>
</dbReference>
<dbReference type="Pfam" id="PF17191">
    <property type="entry name" value="RecG_wedge"/>
    <property type="match status" value="1"/>
</dbReference>
<dbReference type="InterPro" id="IPR014001">
    <property type="entry name" value="Helicase_ATP-bd"/>
</dbReference>
<protein>
    <recommendedName>
        <fullName evidence="8">Probable DNA 3'-5' helicase RecG</fullName>
    </recommendedName>
</protein>
<keyword evidence="7" id="KW-0234">DNA repair</keyword>
<keyword evidence="6" id="KW-0238">DNA-binding</keyword>
<keyword evidence="5" id="KW-0067">ATP-binding</keyword>
<dbReference type="GO" id="GO:0004386">
    <property type="term" value="F:helicase activity"/>
    <property type="evidence" value="ECO:0007669"/>
    <property type="project" value="UniProtKB-KW"/>
</dbReference>
<dbReference type="PANTHER" id="PTHR47964">
    <property type="entry name" value="ATP-DEPENDENT DNA HELICASE HOMOLOG RECG, CHLOROPLASTIC"/>
    <property type="match status" value="1"/>
</dbReference>
<dbReference type="RefSeq" id="WP_322777441.1">
    <property type="nucleotide sequence ID" value="NZ_JARJFB010000164.1"/>
</dbReference>
<evidence type="ECO:0000259" key="10">
    <source>
        <dbReference type="PROSITE" id="PS51194"/>
    </source>
</evidence>
<sequence length="692" mass="78017">MYDIFFQPVKSIIPIKETAEKALKRLSIFNVRDLVFYKPYSYSISDTSSNLSALRDNVLIQAEIRIVDIVRPRSNRTPTKISVANDTGALTLVFFNKIPPFIFSKLKVGEKYTIHGKVQYFDGGFQITHPEFIFKKSLSVPVEPVYHLTYGLINKQLYDYILTVIKALEVAIGARMSFGKVEAESSDYINSLIQEIKKLHLVSHVPNNLLIEQTIESAISKLTEKELFANQVSLVKLKRKEQEVLGRSFNIAKEVKDQVLGNLGFELTKYQQEAIKQIEFDQTSNIQMMRLLQGDVGSGKTIVALLTMLNVMVSGAQAVLMVPTDLLSLQHYQFFVKALAGTGVNVELLTGKTTVKARRSIKENLENGTINILIGTHALFQEAVVFKDLGYVVIDEQHRFGVQQRLELIAKATHPDVLVMTATPIPRSLTLTMFGDMSVSQVKDKPKNRLPIVTSITSNSRREQVIASLKKMIDCDQKVYWVCPLIDQNDKIIEHENDVTYADVTARYEELDKFYPGEVAILHGKMKSADKEDVMQKFKDGVVKILVATTVIEVGIDVPDATLIIVENAEKFGLAQLHQLRGRVGRGVLQSYCILMYNPKRFSATARNRLEIMRQSNDGFYIAEQDLLLRGGGEILGTKQSGEPEFFFADLGRDLNILLRANKLAQNSRFSEFTEFQAKLFARDRQELAKSG</sequence>
<keyword evidence="2" id="KW-0227">DNA damage</keyword>
<dbReference type="PANTHER" id="PTHR47964:SF1">
    <property type="entry name" value="ATP-DEPENDENT DNA HELICASE HOMOLOG RECG, CHLOROPLASTIC"/>
    <property type="match status" value="1"/>
</dbReference>
<dbReference type="SUPFAM" id="SSF52540">
    <property type="entry name" value="P-loop containing nucleoside triphosphate hydrolases"/>
    <property type="match status" value="1"/>
</dbReference>
<evidence type="ECO:0000256" key="3">
    <source>
        <dbReference type="ARBA" id="ARBA00022801"/>
    </source>
</evidence>
<evidence type="ECO:0000256" key="7">
    <source>
        <dbReference type="ARBA" id="ARBA00023204"/>
    </source>
</evidence>
<dbReference type="SMART" id="SM00490">
    <property type="entry name" value="HELICc"/>
    <property type="match status" value="1"/>
</dbReference>
<evidence type="ECO:0000256" key="2">
    <source>
        <dbReference type="ARBA" id="ARBA00022763"/>
    </source>
</evidence>
<dbReference type="CDD" id="cd04488">
    <property type="entry name" value="RecG_wedge_OBF"/>
    <property type="match status" value="1"/>
</dbReference>
<evidence type="ECO:0000313" key="12">
    <source>
        <dbReference type="Proteomes" id="UP001291687"/>
    </source>
</evidence>
<gene>
    <name evidence="11" type="ORF">Megvenef_01514</name>
</gene>
<dbReference type="Pfam" id="PF00271">
    <property type="entry name" value="Helicase_C"/>
    <property type="match status" value="1"/>
</dbReference>
<evidence type="ECO:0000256" key="6">
    <source>
        <dbReference type="ARBA" id="ARBA00023125"/>
    </source>
</evidence>
<keyword evidence="12" id="KW-1185">Reference proteome</keyword>
<dbReference type="SUPFAM" id="SSF50249">
    <property type="entry name" value="Nucleic acid-binding proteins"/>
    <property type="match status" value="1"/>
</dbReference>
<organism evidence="11 12">
    <name type="scientific">Candidatus Megaera venefica</name>
    <dbReference type="NCBI Taxonomy" id="2055910"/>
    <lineage>
        <taxon>Bacteria</taxon>
        <taxon>Pseudomonadati</taxon>
        <taxon>Pseudomonadota</taxon>
        <taxon>Alphaproteobacteria</taxon>
        <taxon>Rickettsiales</taxon>
        <taxon>Rickettsiaceae</taxon>
        <taxon>Candidatus Megaera</taxon>
    </lineage>
</organism>
<dbReference type="PROSITE" id="PS51192">
    <property type="entry name" value="HELICASE_ATP_BIND_1"/>
    <property type="match status" value="1"/>
</dbReference>
<reference evidence="11 12" key="1">
    <citation type="submission" date="2023-03" db="EMBL/GenBank/DDBJ databases">
        <title>Host association and intracellularity evolved multiple times independently in the Rickettsiales.</title>
        <authorList>
            <person name="Castelli M."/>
            <person name="Nardi T."/>
            <person name="Gammuto L."/>
            <person name="Bellinzona G."/>
            <person name="Sabaneyeva E."/>
            <person name="Potekhin A."/>
            <person name="Serra V."/>
            <person name="Petroni G."/>
            <person name="Sassera D."/>
        </authorList>
    </citation>
    <scope>NUCLEOTIDE SEQUENCE [LARGE SCALE GENOMIC DNA]</scope>
    <source>
        <strain evidence="11 12">Sr 2-6</strain>
    </source>
</reference>
<evidence type="ECO:0000256" key="4">
    <source>
        <dbReference type="ARBA" id="ARBA00022806"/>
    </source>
</evidence>
<evidence type="ECO:0000259" key="9">
    <source>
        <dbReference type="PROSITE" id="PS51192"/>
    </source>
</evidence>
<keyword evidence="1" id="KW-0547">Nucleotide-binding</keyword>
<dbReference type="EMBL" id="JARJFB010000164">
    <property type="protein sequence ID" value="MEA0971534.1"/>
    <property type="molecule type" value="Genomic_DNA"/>
</dbReference>
<keyword evidence="3" id="KW-0378">Hydrolase</keyword>
<dbReference type="InterPro" id="IPR011545">
    <property type="entry name" value="DEAD/DEAH_box_helicase_dom"/>
</dbReference>
<dbReference type="Pfam" id="PF19833">
    <property type="entry name" value="RecG_dom3_C"/>
    <property type="match status" value="1"/>
</dbReference>
<dbReference type="InterPro" id="IPR047112">
    <property type="entry name" value="RecG/Mfd"/>
</dbReference>
<name>A0ABU5NEE3_9RICK</name>
<evidence type="ECO:0000256" key="8">
    <source>
        <dbReference type="ARBA" id="ARBA00049819"/>
    </source>
</evidence>
<evidence type="ECO:0000256" key="1">
    <source>
        <dbReference type="ARBA" id="ARBA00022741"/>
    </source>
</evidence>
<keyword evidence="4 11" id="KW-0347">Helicase</keyword>
<comment type="caution">
    <text evidence="11">The sequence shown here is derived from an EMBL/GenBank/DDBJ whole genome shotgun (WGS) entry which is preliminary data.</text>
</comment>
<evidence type="ECO:0000256" key="5">
    <source>
        <dbReference type="ARBA" id="ARBA00022840"/>
    </source>
</evidence>
<dbReference type="CDD" id="cd17992">
    <property type="entry name" value="DEXHc_RecG"/>
    <property type="match status" value="1"/>
</dbReference>
<dbReference type="Pfam" id="PF00270">
    <property type="entry name" value="DEAD"/>
    <property type="match status" value="1"/>
</dbReference>
<dbReference type="InterPro" id="IPR045562">
    <property type="entry name" value="RecG_dom3_C"/>
</dbReference>
<dbReference type="SMART" id="SM00487">
    <property type="entry name" value="DEXDc"/>
    <property type="match status" value="1"/>
</dbReference>
<dbReference type="InterPro" id="IPR012340">
    <property type="entry name" value="NA-bd_OB-fold"/>
</dbReference>
<feature type="domain" description="Helicase ATP-binding" evidence="9">
    <location>
        <begin position="281"/>
        <end position="442"/>
    </location>
</feature>
<dbReference type="Gene3D" id="3.40.50.300">
    <property type="entry name" value="P-loop containing nucleotide triphosphate hydrolases"/>
    <property type="match status" value="2"/>
</dbReference>
<dbReference type="Gene3D" id="2.40.50.140">
    <property type="entry name" value="Nucleic acid-binding proteins"/>
    <property type="match status" value="1"/>
</dbReference>
<dbReference type="Proteomes" id="UP001291687">
    <property type="component" value="Unassembled WGS sequence"/>
</dbReference>
<dbReference type="PROSITE" id="PS51194">
    <property type="entry name" value="HELICASE_CTER"/>
    <property type="match status" value="1"/>
</dbReference>
<proteinExistence type="predicted"/>
<accession>A0ABU5NEE3</accession>